<dbReference type="Pfam" id="PF13813">
    <property type="entry name" value="MBOAT_2"/>
    <property type="match status" value="1"/>
</dbReference>
<keyword evidence="3" id="KW-1133">Transmembrane helix</keyword>
<dbReference type="GO" id="GO:0016020">
    <property type="term" value="C:membrane"/>
    <property type="evidence" value="ECO:0007669"/>
    <property type="project" value="UniProtKB-SubCell"/>
</dbReference>
<name>A0A6A5TMN7_9PLEO</name>
<protein>
    <recommendedName>
        <fullName evidence="5">Wax synthase domain-containing protein</fullName>
    </recommendedName>
</protein>
<keyword evidence="2" id="KW-0812">Transmembrane</keyword>
<evidence type="ECO:0000256" key="3">
    <source>
        <dbReference type="ARBA" id="ARBA00022989"/>
    </source>
</evidence>
<dbReference type="AlphaFoldDB" id="A0A6A5TMN7"/>
<reference evidence="6" key="1">
    <citation type="journal article" date="2020" name="Stud. Mycol.">
        <title>101 Dothideomycetes genomes: a test case for predicting lifestyles and emergence of pathogens.</title>
        <authorList>
            <person name="Haridas S."/>
            <person name="Albert R."/>
            <person name="Binder M."/>
            <person name="Bloem J."/>
            <person name="Labutti K."/>
            <person name="Salamov A."/>
            <person name="Andreopoulos B."/>
            <person name="Baker S."/>
            <person name="Barry K."/>
            <person name="Bills G."/>
            <person name="Bluhm B."/>
            <person name="Cannon C."/>
            <person name="Castanera R."/>
            <person name="Culley D."/>
            <person name="Daum C."/>
            <person name="Ezra D."/>
            <person name="Gonzalez J."/>
            <person name="Henrissat B."/>
            <person name="Kuo A."/>
            <person name="Liang C."/>
            <person name="Lipzen A."/>
            <person name="Lutzoni F."/>
            <person name="Magnuson J."/>
            <person name="Mondo S."/>
            <person name="Nolan M."/>
            <person name="Ohm R."/>
            <person name="Pangilinan J."/>
            <person name="Park H.-J."/>
            <person name="Ramirez L."/>
            <person name="Alfaro M."/>
            <person name="Sun H."/>
            <person name="Tritt A."/>
            <person name="Yoshinaga Y."/>
            <person name="Zwiers L.-H."/>
            <person name="Turgeon B."/>
            <person name="Goodwin S."/>
            <person name="Spatafora J."/>
            <person name="Crous P."/>
            <person name="Grigoriev I."/>
        </authorList>
    </citation>
    <scope>NUCLEOTIDE SEQUENCE</scope>
    <source>
        <strain evidence="6">CBS 675.92</strain>
    </source>
</reference>
<keyword evidence="4" id="KW-0472">Membrane</keyword>
<organism evidence="6 7">
    <name type="scientific">Byssothecium circinans</name>
    <dbReference type="NCBI Taxonomy" id="147558"/>
    <lineage>
        <taxon>Eukaryota</taxon>
        <taxon>Fungi</taxon>
        <taxon>Dikarya</taxon>
        <taxon>Ascomycota</taxon>
        <taxon>Pezizomycotina</taxon>
        <taxon>Dothideomycetes</taxon>
        <taxon>Pleosporomycetidae</taxon>
        <taxon>Pleosporales</taxon>
        <taxon>Massarineae</taxon>
        <taxon>Massarinaceae</taxon>
        <taxon>Byssothecium</taxon>
    </lineage>
</organism>
<sequence length="415" mass="47964">MPPDIHAPNTALQKPQSSIIPHIALYIIQIIALASPPFPYRRVTFSLLIVSFASYALSHPHFTNDVATAQPFNISWSFYLATLAKLNFSNPPEINYWRINKPAKEARAYAAFSFAKIKWAISLMLNTRGIRWNYMVKNVPKTLKQSKMRFLCSCALQFVKNALLADLFFQLGIRVLYTSPDGRVGQFNSKYMTLRHEDWRWSIGKTFVFGATPYFAMSMQYAQFAFIAVLLGFSQPEDWPSMFNPIRGTTTIRDFWGRYWHQQLRHMLSQYTEAFGNFFGIPKGTLISSYTKLWLAFTISGTFHSLSSLQMPHPINLTPGERSLGFFYFFVWNASAITLEDFLQWCVRKIFPKRELIRNYCLLRELVGYFWVTVVMWQGLPLVGDMCLRLRVGAESPFPFSLSKPFVEKYVAIPP</sequence>
<dbReference type="OrthoDB" id="1077582at2759"/>
<comment type="subcellular location">
    <subcellularLocation>
        <location evidence="1">Membrane</location>
        <topology evidence="1">Multi-pass membrane protein</topology>
    </subcellularLocation>
</comment>
<dbReference type="InterPro" id="IPR032805">
    <property type="entry name" value="Wax_synthase_dom"/>
</dbReference>
<accession>A0A6A5TMN7</accession>
<feature type="domain" description="Wax synthase" evidence="5">
    <location>
        <begin position="239"/>
        <end position="327"/>
    </location>
</feature>
<evidence type="ECO:0000313" key="7">
    <source>
        <dbReference type="Proteomes" id="UP000800035"/>
    </source>
</evidence>
<evidence type="ECO:0000256" key="4">
    <source>
        <dbReference type="ARBA" id="ARBA00023136"/>
    </source>
</evidence>
<evidence type="ECO:0000313" key="6">
    <source>
        <dbReference type="EMBL" id="KAF1950187.1"/>
    </source>
</evidence>
<dbReference type="EMBL" id="ML977028">
    <property type="protein sequence ID" value="KAF1950187.1"/>
    <property type="molecule type" value="Genomic_DNA"/>
</dbReference>
<dbReference type="Proteomes" id="UP000800035">
    <property type="component" value="Unassembled WGS sequence"/>
</dbReference>
<keyword evidence="7" id="KW-1185">Reference proteome</keyword>
<gene>
    <name evidence="6" type="ORF">CC80DRAFT_496999</name>
</gene>
<evidence type="ECO:0000259" key="5">
    <source>
        <dbReference type="Pfam" id="PF13813"/>
    </source>
</evidence>
<evidence type="ECO:0000256" key="2">
    <source>
        <dbReference type="ARBA" id="ARBA00022692"/>
    </source>
</evidence>
<proteinExistence type="predicted"/>
<evidence type="ECO:0000256" key="1">
    <source>
        <dbReference type="ARBA" id="ARBA00004141"/>
    </source>
</evidence>